<evidence type="ECO:0000313" key="2">
    <source>
        <dbReference type="Proteomes" id="UP000527143"/>
    </source>
</evidence>
<reference evidence="1 2" key="1">
    <citation type="submission" date="2020-08" db="EMBL/GenBank/DDBJ databases">
        <title>Genomic Encyclopedia of Type Strains, Phase IV (KMG-IV): sequencing the most valuable type-strain genomes for metagenomic binning, comparative biology and taxonomic classification.</title>
        <authorList>
            <person name="Goeker M."/>
        </authorList>
    </citation>
    <scope>NUCLEOTIDE SEQUENCE [LARGE SCALE GENOMIC DNA]</scope>
    <source>
        <strain evidence="1 2">DSM 26736</strain>
    </source>
</reference>
<dbReference type="AlphaFoldDB" id="A0A840YIX0"/>
<evidence type="ECO:0000313" key="1">
    <source>
        <dbReference type="EMBL" id="MBB5712049.1"/>
    </source>
</evidence>
<organism evidence="1 2">
    <name type="scientific">Sphingomonas xinjiangensis</name>
    <dbReference type="NCBI Taxonomy" id="643568"/>
    <lineage>
        <taxon>Bacteria</taxon>
        <taxon>Pseudomonadati</taxon>
        <taxon>Pseudomonadota</taxon>
        <taxon>Alphaproteobacteria</taxon>
        <taxon>Sphingomonadales</taxon>
        <taxon>Sphingomonadaceae</taxon>
        <taxon>Sphingomonas</taxon>
    </lineage>
</organism>
<gene>
    <name evidence="1" type="ORF">FHT02_003305</name>
</gene>
<dbReference type="EMBL" id="JACIJF010000012">
    <property type="protein sequence ID" value="MBB5712049.1"/>
    <property type="molecule type" value="Genomic_DNA"/>
</dbReference>
<proteinExistence type="predicted"/>
<accession>A0A840YIX0</accession>
<name>A0A840YIX0_9SPHN</name>
<protein>
    <submittedName>
        <fullName evidence="1">Uncharacterized protein</fullName>
    </submittedName>
</protein>
<keyword evidence="2" id="KW-1185">Reference proteome</keyword>
<dbReference type="Proteomes" id="UP000527143">
    <property type="component" value="Unassembled WGS sequence"/>
</dbReference>
<sequence length="33" mass="3847">MITRVQDRFGVWPERLAVDTVYGSAEMLAWLVH</sequence>
<comment type="caution">
    <text evidence="1">The sequence shown here is derived from an EMBL/GenBank/DDBJ whole genome shotgun (WGS) entry which is preliminary data.</text>
</comment>